<dbReference type="Pfam" id="PF07885">
    <property type="entry name" value="Ion_trans_2"/>
    <property type="match status" value="1"/>
</dbReference>
<dbReference type="Proteomes" id="UP000315995">
    <property type="component" value="Chromosome"/>
</dbReference>
<keyword evidence="5" id="KW-1185">Reference proteome</keyword>
<dbReference type="InterPro" id="IPR013099">
    <property type="entry name" value="K_chnl_dom"/>
</dbReference>
<dbReference type="SUPFAM" id="SSF81324">
    <property type="entry name" value="Voltage-gated potassium channels"/>
    <property type="match status" value="1"/>
</dbReference>
<accession>A0A4Y6PXF5</accession>
<evidence type="ECO:0000313" key="4">
    <source>
        <dbReference type="EMBL" id="QDG53011.1"/>
    </source>
</evidence>
<gene>
    <name evidence="4" type="ORF">FIV42_20365</name>
</gene>
<feature type="transmembrane region" description="Helical" evidence="2">
    <location>
        <begin position="59"/>
        <end position="79"/>
    </location>
</feature>
<keyword evidence="4" id="KW-0813">Transport</keyword>
<reference evidence="4 5" key="1">
    <citation type="submission" date="2019-06" db="EMBL/GenBank/DDBJ databases">
        <title>Persicimonas caeni gen. nov., sp. nov., a predatory bacterium isolated from solar saltern.</title>
        <authorList>
            <person name="Wang S."/>
        </authorList>
    </citation>
    <scope>NUCLEOTIDE SEQUENCE [LARGE SCALE GENOMIC DNA]</scope>
    <source>
        <strain evidence="4 5">YN101</strain>
    </source>
</reference>
<keyword evidence="4" id="KW-0406">Ion transport</keyword>
<keyword evidence="2" id="KW-0472">Membrane</keyword>
<keyword evidence="2" id="KW-0812">Transmembrane</keyword>
<sequence length="338" mass="37180">MNYWLFVGGALIVLFIFMDALWTTLWSEGGAGPLTDRISTIIWKGFKKVAGAGGSMNHFLLSLAGPVVLVVTVVTWLLLMWTGMVMMFGAHPDAVVVALTKNPGDLTDRIWFVLFTTTTVGNGGFAPNTDFFQVLAGFIGASGMAMMTLAITYSFQVLSAVVNKRTFASQVLSLGETTSELVRALQHAPPSSIATQLSSMGERLGSITEQHKAYPVLHYFHPSDRHRSTACAVAAIDEALRIYCTGLSDDDIVVDTSVFQPLRRTIGTFLEELRESYLVGTEESPPRADIGEMRQQGADISHPQRVHEAAEEEDERRKLLEGLVSYDGWQWDDVVQRT</sequence>
<proteinExistence type="predicted"/>
<evidence type="ECO:0000259" key="3">
    <source>
        <dbReference type="Pfam" id="PF07885"/>
    </source>
</evidence>
<dbReference type="AlphaFoldDB" id="A0A4Y6PXF5"/>
<dbReference type="Gene3D" id="1.10.287.70">
    <property type="match status" value="1"/>
</dbReference>
<organism evidence="4 5">
    <name type="scientific">Persicimonas caeni</name>
    <dbReference type="NCBI Taxonomy" id="2292766"/>
    <lineage>
        <taxon>Bacteria</taxon>
        <taxon>Deltaproteobacteria</taxon>
        <taxon>Bradymonadales</taxon>
        <taxon>Bradymonadaceae</taxon>
        <taxon>Persicimonas</taxon>
    </lineage>
</organism>
<evidence type="ECO:0000313" key="5">
    <source>
        <dbReference type="Proteomes" id="UP000315995"/>
    </source>
</evidence>
<accession>A0A5B8YCK1</accession>
<dbReference type="EMBL" id="CP041186">
    <property type="protein sequence ID" value="QDG53011.1"/>
    <property type="molecule type" value="Genomic_DNA"/>
</dbReference>
<name>A0A4Y6PXF5_PERCE</name>
<dbReference type="GO" id="GO:0034220">
    <property type="term" value="P:monoatomic ion transmembrane transport"/>
    <property type="evidence" value="ECO:0007669"/>
    <property type="project" value="UniProtKB-KW"/>
</dbReference>
<evidence type="ECO:0000256" key="1">
    <source>
        <dbReference type="SAM" id="MobiDB-lite"/>
    </source>
</evidence>
<feature type="region of interest" description="Disordered" evidence="1">
    <location>
        <begin position="294"/>
        <end position="313"/>
    </location>
</feature>
<keyword evidence="4" id="KW-0407">Ion channel</keyword>
<feature type="domain" description="Potassium channel" evidence="3">
    <location>
        <begin position="93"/>
        <end position="159"/>
    </location>
</feature>
<evidence type="ECO:0000256" key="2">
    <source>
        <dbReference type="SAM" id="Phobius"/>
    </source>
</evidence>
<protein>
    <submittedName>
        <fullName evidence="4">Two pore domain potassium channel family protein</fullName>
    </submittedName>
</protein>
<dbReference type="OrthoDB" id="3422146at2"/>
<dbReference type="RefSeq" id="WP_141199472.1">
    <property type="nucleotide sequence ID" value="NZ_CP041186.1"/>
</dbReference>
<feature type="transmembrane region" description="Helical" evidence="2">
    <location>
        <begin position="6"/>
        <end position="27"/>
    </location>
</feature>
<feature type="transmembrane region" description="Helical" evidence="2">
    <location>
        <begin position="131"/>
        <end position="155"/>
    </location>
</feature>
<keyword evidence="2" id="KW-1133">Transmembrane helix</keyword>